<feature type="compositionally biased region" description="Low complexity" evidence="5">
    <location>
        <begin position="98"/>
        <end position="112"/>
    </location>
</feature>
<evidence type="ECO:0000259" key="6">
    <source>
        <dbReference type="PROSITE" id="PS50089"/>
    </source>
</evidence>
<dbReference type="OrthoDB" id="1630758at2759"/>
<gene>
    <name evidence="8" type="ORF">VMCG_07452</name>
</gene>
<organism evidence="8 9">
    <name type="scientific">Cytospora schulzeri</name>
    <dbReference type="NCBI Taxonomy" id="448051"/>
    <lineage>
        <taxon>Eukaryota</taxon>
        <taxon>Fungi</taxon>
        <taxon>Dikarya</taxon>
        <taxon>Ascomycota</taxon>
        <taxon>Pezizomycotina</taxon>
        <taxon>Sordariomycetes</taxon>
        <taxon>Sordariomycetidae</taxon>
        <taxon>Diaporthales</taxon>
        <taxon>Cytosporaceae</taxon>
        <taxon>Cytospora</taxon>
    </lineage>
</organism>
<evidence type="ECO:0000313" key="8">
    <source>
        <dbReference type="EMBL" id="ROV97085.1"/>
    </source>
</evidence>
<feature type="region of interest" description="Disordered" evidence="5">
    <location>
        <begin position="1"/>
        <end position="148"/>
    </location>
</feature>
<dbReference type="Pfam" id="PF02176">
    <property type="entry name" value="zf-TRAF"/>
    <property type="match status" value="1"/>
</dbReference>
<keyword evidence="9" id="KW-1185">Reference proteome</keyword>
<name>A0A423W162_9PEZI</name>
<dbReference type="Pfam" id="PF13445">
    <property type="entry name" value="zf-RING_UBOX"/>
    <property type="match status" value="1"/>
</dbReference>
<evidence type="ECO:0008006" key="10">
    <source>
        <dbReference type="Google" id="ProtNLM"/>
    </source>
</evidence>
<evidence type="ECO:0000256" key="5">
    <source>
        <dbReference type="SAM" id="MobiDB-lite"/>
    </source>
</evidence>
<keyword evidence="3 4" id="KW-0862">Zinc</keyword>
<evidence type="ECO:0000256" key="1">
    <source>
        <dbReference type="ARBA" id="ARBA00022723"/>
    </source>
</evidence>
<keyword evidence="1 4" id="KW-0479">Metal-binding</keyword>
<feature type="domain" description="TRAF-type" evidence="7">
    <location>
        <begin position="357"/>
        <end position="403"/>
    </location>
</feature>
<dbReference type="AlphaFoldDB" id="A0A423W162"/>
<dbReference type="InterPro" id="IPR001841">
    <property type="entry name" value="Znf_RING"/>
</dbReference>
<feature type="compositionally biased region" description="Polar residues" evidence="5">
    <location>
        <begin position="80"/>
        <end position="94"/>
    </location>
</feature>
<keyword evidence="2 4" id="KW-0863">Zinc-finger</keyword>
<feature type="domain" description="RING-type" evidence="6">
    <location>
        <begin position="202"/>
        <end position="248"/>
    </location>
</feature>
<dbReference type="PANTHER" id="PTHR10131">
    <property type="entry name" value="TNF RECEPTOR ASSOCIATED FACTOR"/>
    <property type="match status" value="1"/>
</dbReference>
<dbReference type="EMBL" id="LKEA01000030">
    <property type="protein sequence ID" value="ROV97085.1"/>
    <property type="molecule type" value="Genomic_DNA"/>
</dbReference>
<dbReference type="PROSITE" id="PS50089">
    <property type="entry name" value="ZF_RING_2"/>
    <property type="match status" value="1"/>
</dbReference>
<dbReference type="PANTHER" id="PTHR10131:SF94">
    <property type="entry name" value="TNF RECEPTOR-ASSOCIATED FACTOR 4"/>
    <property type="match status" value="1"/>
</dbReference>
<feature type="compositionally biased region" description="Low complexity" evidence="5">
    <location>
        <begin position="57"/>
        <end position="75"/>
    </location>
</feature>
<comment type="caution">
    <text evidence="8">The sequence shown here is derived from an EMBL/GenBank/DDBJ whole genome shotgun (WGS) entry which is preliminary data.</text>
</comment>
<dbReference type="SMART" id="SM00184">
    <property type="entry name" value="RING"/>
    <property type="match status" value="1"/>
</dbReference>
<accession>A0A423W162</accession>
<feature type="zinc finger region" description="TRAF-type" evidence="4">
    <location>
        <begin position="357"/>
        <end position="403"/>
    </location>
</feature>
<evidence type="ECO:0000313" key="9">
    <source>
        <dbReference type="Proteomes" id="UP000283895"/>
    </source>
</evidence>
<dbReference type="PROSITE" id="PS00518">
    <property type="entry name" value="ZF_RING_1"/>
    <property type="match status" value="1"/>
</dbReference>
<reference evidence="8 9" key="1">
    <citation type="submission" date="2015-09" db="EMBL/GenBank/DDBJ databases">
        <title>Host preference determinants of Valsa canker pathogens revealed by comparative genomics.</title>
        <authorList>
            <person name="Yin Z."/>
            <person name="Huang L."/>
        </authorList>
    </citation>
    <scope>NUCLEOTIDE SEQUENCE [LARGE SCALE GENOMIC DNA]</scope>
    <source>
        <strain evidence="8 9">03-1</strain>
    </source>
</reference>
<dbReference type="GO" id="GO:0008270">
    <property type="term" value="F:zinc ion binding"/>
    <property type="evidence" value="ECO:0007669"/>
    <property type="project" value="UniProtKB-KW"/>
</dbReference>
<dbReference type="InterPro" id="IPR027370">
    <property type="entry name" value="Znf-RING_euk"/>
</dbReference>
<dbReference type="Proteomes" id="UP000283895">
    <property type="component" value="Unassembled WGS sequence"/>
</dbReference>
<feature type="compositionally biased region" description="Polar residues" evidence="5">
    <location>
        <begin position="28"/>
        <end position="40"/>
    </location>
</feature>
<evidence type="ECO:0000256" key="3">
    <source>
        <dbReference type="ARBA" id="ARBA00022833"/>
    </source>
</evidence>
<dbReference type="Gene3D" id="3.30.40.10">
    <property type="entry name" value="Zinc/RING finger domain, C3HC4 (zinc finger)"/>
    <property type="match status" value="2"/>
</dbReference>
<evidence type="ECO:0000256" key="2">
    <source>
        <dbReference type="ARBA" id="ARBA00022771"/>
    </source>
</evidence>
<dbReference type="PROSITE" id="PS50145">
    <property type="entry name" value="ZF_TRAF"/>
    <property type="match status" value="1"/>
</dbReference>
<dbReference type="InterPro" id="IPR013083">
    <property type="entry name" value="Znf_RING/FYVE/PHD"/>
</dbReference>
<dbReference type="InterPro" id="IPR001293">
    <property type="entry name" value="Znf_TRAF"/>
</dbReference>
<protein>
    <recommendedName>
        <fullName evidence="10">RING-type domain-containing protein</fullName>
    </recommendedName>
</protein>
<dbReference type="SUPFAM" id="SSF49599">
    <property type="entry name" value="TRAF domain-like"/>
    <property type="match status" value="2"/>
</dbReference>
<feature type="compositionally biased region" description="Low complexity" evidence="5">
    <location>
        <begin position="7"/>
        <end position="19"/>
    </location>
</feature>
<evidence type="ECO:0000259" key="7">
    <source>
        <dbReference type="PROSITE" id="PS50145"/>
    </source>
</evidence>
<dbReference type="InterPro" id="IPR017907">
    <property type="entry name" value="Znf_RING_CS"/>
</dbReference>
<evidence type="ECO:0000256" key="4">
    <source>
        <dbReference type="PROSITE-ProRule" id="PRU00207"/>
    </source>
</evidence>
<dbReference type="SUPFAM" id="SSF57850">
    <property type="entry name" value="RING/U-box"/>
    <property type="match status" value="1"/>
</dbReference>
<sequence>MPPPNTPNDGSGSSSPNSTRHARRNSEHTASPAQASSSETLVRDLHTILFAGPPTPTRTSSVSATPSVVTAPSTPLGANPNAQRLPNELSSPRSNMLAPTSPTVSTTPATAVGTNYNTQGRANLEGRRPSLHATPAPRFDPPIQPEPEHVEEDQMALWFPPWSEPSSPVRSIQSVRNQQPFEPGIDWQCLEYISQVDENLLCAICKAPFHRPMTTKACGHTFCEACIDQALEEARGRARNRVPCPLCRTELSTGCDRGSNRFVRVVEMSAQLDQLEVKCPNNAQLCDWTGQRSSVEDHVRNVCEYTMFPCLSSSCDKLIIRKSRGDGSVDGHPLCRHFDSACGLCNETIDMSTQAQHLLTTCREYLAPCGYCGKAIVREQLAAHGESCAEEETACTHAKLGCTFTSTRKDVMAHEKVCKRGSVRDFIDEILEERLKARINLVKGDLTRQVEQILQRERQCMDTSFQQIREELREALQGERRQREELALNLRHRPPPLPIPAVVGSDYEQAEYMFRMFDELDTRMSEVSKALIDQDARHSVMLLNELMPVKEQLVEARSQLGVMGMHVRWLMDLQRSRQRQIAEV</sequence>
<proteinExistence type="predicted"/>
<dbReference type="STRING" id="356882.A0A423W162"/>